<feature type="compositionally biased region" description="Acidic residues" evidence="4">
    <location>
        <begin position="443"/>
        <end position="452"/>
    </location>
</feature>
<dbReference type="PANTHER" id="PTHR12631">
    <property type="entry name" value="ALPHA-L-IDURONIDASE"/>
    <property type="match status" value="1"/>
</dbReference>
<dbReference type="Gene3D" id="2.160.20.80">
    <property type="entry name" value="E3 ubiquitin-protein ligase SopA"/>
    <property type="match status" value="1"/>
</dbReference>
<feature type="region of interest" description="Disordered" evidence="4">
    <location>
        <begin position="441"/>
        <end position="564"/>
    </location>
</feature>
<feature type="compositionally biased region" description="Acidic residues" evidence="4">
    <location>
        <begin position="470"/>
        <end position="516"/>
    </location>
</feature>
<protein>
    <submittedName>
        <fullName evidence="7">Cellulase (Glycosyl hydrolase family 5)</fullName>
    </submittedName>
</protein>
<name>A0A1H6KT62_MYCRU</name>
<keyword evidence="5" id="KW-0812">Transmembrane</keyword>
<dbReference type="Proteomes" id="UP000182915">
    <property type="component" value="Chromosome I"/>
</dbReference>
<sequence>MQQRDGRRLKRPVIKIGLVLTASAVVAAGAGTIFSQSSSKDVVTLPFVNAAAINTSNTTVGFADSDLYGMTPEEINRTLDEMQAMGVNNVRILIPWAGVELADDYYYWDTVDYLVEAADSRGMGILGVLNSTPAWATEPGLPAVVSPPADNEQYAEFVSLAAERYAGKVSAYEVWNEPNAYYYWAPSPDPAAYTELLQAAYPAIKAADPDATVVGGVVGWVNDVPGLAYSPANYVEEMYANGAAGYFDALSYHPYHYTLPFSQGRPYGEIAPITQLETMRELMVTNGDGDKLIWTSEYGEPTSVVDEGTQAAFIQDYLNTWSQYDYTGPSFIYTTRDRDTESTGVEETLGVLRDDWSWKPAAYVIQQWTATHPQTVPDPVTLTAFAEELEGATGEPLTLAAMQATEVPPSSLTTTVAPTTETEALTPETEEAALADLATATEEATEATDVEVETAPVGRSAVTPTAVEPTDADATDADATEADVTEADATEADATEADATEADATEADATEADATDATDSTDSTSSTSSTDSDTGSSDTGSSSDTSSTSSTDSSDSSDSSDAAA</sequence>
<dbReference type="InterPro" id="IPR017853">
    <property type="entry name" value="GH"/>
</dbReference>
<proteinExistence type="inferred from homology"/>
<dbReference type="GO" id="GO:0000272">
    <property type="term" value="P:polysaccharide catabolic process"/>
    <property type="evidence" value="ECO:0007669"/>
    <property type="project" value="InterPro"/>
</dbReference>
<keyword evidence="2 3" id="KW-0326">Glycosidase</keyword>
<dbReference type="PANTHER" id="PTHR12631:SF10">
    <property type="entry name" value="BETA-XYLOSIDASE-LIKE PROTEIN-RELATED"/>
    <property type="match status" value="1"/>
</dbReference>
<evidence type="ECO:0000256" key="3">
    <source>
        <dbReference type="RuleBase" id="RU361153"/>
    </source>
</evidence>
<feature type="compositionally biased region" description="Low complexity" evidence="4">
    <location>
        <begin position="453"/>
        <end position="469"/>
    </location>
</feature>
<dbReference type="Gene3D" id="3.20.20.80">
    <property type="entry name" value="Glycosidases"/>
    <property type="match status" value="1"/>
</dbReference>
<dbReference type="SUPFAM" id="SSF51445">
    <property type="entry name" value="(Trans)glycosidases"/>
    <property type="match status" value="1"/>
</dbReference>
<dbReference type="STRING" id="370526.SAMN04489835_3611"/>
<accession>A0A1H6KT62</accession>
<organism evidence="7 8">
    <name type="scientific">Mycolicibacterium rutilum</name>
    <name type="common">Mycobacterium rutilum</name>
    <dbReference type="NCBI Taxonomy" id="370526"/>
    <lineage>
        <taxon>Bacteria</taxon>
        <taxon>Bacillati</taxon>
        <taxon>Actinomycetota</taxon>
        <taxon>Actinomycetes</taxon>
        <taxon>Mycobacteriales</taxon>
        <taxon>Mycobacteriaceae</taxon>
        <taxon>Mycolicibacterium</taxon>
    </lineage>
</organism>
<dbReference type="AlphaFoldDB" id="A0A1H6KT62"/>
<keyword evidence="5" id="KW-1133">Transmembrane helix</keyword>
<dbReference type="InterPro" id="IPR001547">
    <property type="entry name" value="Glyco_hydro_5"/>
</dbReference>
<gene>
    <name evidence="7" type="ORF">SAMN04489835_3611</name>
</gene>
<comment type="similarity">
    <text evidence="3">Belongs to the glycosyl hydrolase 5 (cellulase A) family.</text>
</comment>
<evidence type="ECO:0000256" key="2">
    <source>
        <dbReference type="ARBA" id="ARBA00023295"/>
    </source>
</evidence>
<evidence type="ECO:0000256" key="1">
    <source>
        <dbReference type="ARBA" id="ARBA00022801"/>
    </source>
</evidence>
<dbReference type="InterPro" id="IPR051923">
    <property type="entry name" value="Glycosyl_Hydrolase_39"/>
</dbReference>
<evidence type="ECO:0000259" key="6">
    <source>
        <dbReference type="Pfam" id="PF00150"/>
    </source>
</evidence>
<reference evidence="8" key="1">
    <citation type="submission" date="2016-10" db="EMBL/GenBank/DDBJ databases">
        <authorList>
            <person name="Varghese N."/>
            <person name="Submissions S."/>
        </authorList>
    </citation>
    <scope>NUCLEOTIDE SEQUENCE [LARGE SCALE GENOMIC DNA]</scope>
    <source>
        <strain evidence="8">DSM 45405</strain>
    </source>
</reference>
<dbReference type="GO" id="GO:0004553">
    <property type="term" value="F:hydrolase activity, hydrolyzing O-glycosyl compounds"/>
    <property type="evidence" value="ECO:0007669"/>
    <property type="project" value="InterPro"/>
</dbReference>
<evidence type="ECO:0000256" key="4">
    <source>
        <dbReference type="SAM" id="MobiDB-lite"/>
    </source>
</evidence>
<feature type="transmembrane region" description="Helical" evidence="5">
    <location>
        <begin position="12"/>
        <end position="34"/>
    </location>
</feature>
<dbReference type="EMBL" id="LT629971">
    <property type="protein sequence ID" value="SEH74860.1"/>
    <property type="molecule type" value="Genomic_DNA"/>
</dbReference>
<keyword evidence="5" id="KW-0472">Membrane</keyword>
<dbReference type="Pfam" id="PF00150">
    <property type="entry name" value="Cellulase"/>
    <property type="match status" value="1"/>
</dbReference>
<feature type="compositionally biased region" description="Low complexity" evidence="4">
    <location>
        <begin position="517"/>
        <end position="564"/>
    </location>
</feature>
<evidence type="ECO:0000256" key="5">
    <source>
        <dbReference type="SAM" id="Phobius"/>
    </source>
</evidence>
<evidence type="ECO:0000313" key="8">
    <source>
        <dbReference type="Proteomes" id="UP000182915"/>
    </source>
</evidence>
<keyword evidence="1 3" id="KW-0378">Hydrolase</keyword>
<evidence type="ECO:0000313" key="7">
    <source>
        <dbReference type="EMBL" id="SEH74860.1"/>
    </source>
</evidence>
<keyword evidence="8" id="KW-1185">Reference proteome</keyword>
<feature type="domain" description="Glycoside hydrolase family 5" evidence="6">
    <location>
        <begin position="70"/>
        <end position="231"/>
    </location>
</feature>